<evidence type="ECO:0000256" key="1">
    <source>
        <dbReference type="ARBA" id="ARBA00022801"/>
    </source>
</evidence>
<keyword evidence="1" id="KW-0378">Hydrolase</keyword>
<organism evidence="3">
    <name type="scientific">Thermomicrobium roseum</name>
    <dbReference type="NCBI Taxonomy" id="500"/>
    <lineage>
        <taxon>Bacteria</taxon>
        <taxon>Pseudomonadati</taxon>
        <taxon>Thermomicrobiota</taxon>
        <taxon>Thermomicrobia</taxon>
        <taxon>Thermomicrobiales</taxon>
        <taxon>Thermomicrobiaceae</taxon>
        <taxon>Thermomicrobium</taxon>
    </lineage>
</organism>
<dbReference type="Gene3D" id="3.20.20.140">
    <property type="entry name" value="Metal-dependent hydrolases"/>
    <property type="match status" value="2"/>
</dbReference>
<dbReference type="CDD" id="cd01297">
    <property type="entry name" value="D-aminoacylase"/>
    <property type="match status" value="1"/>
</dbReference>
<dbReference type="InterPro" id="IPR013108">
    <property type="entry name" value="Amidohydro_3"/>
</dbReference>
<proteinExistence type="predicted"/>
<protein>
    <submittedName>
        <fullName evidence="3">D-aminoacylase</fullName>
    </submittedName>
</protein>
<comment type="caution">
    <text evidence="3">The sequence shown here is derived from an EMBL/GenBank/DDBJ whole genome shotgun (WGS) entry which is preliminary data.</text>
</comment>
<dbReference type="EMBL" id="DSJL01000011">
    <property type="protein sequence ID" value="HEF65539.1"/>
    <property type="molecule type" value="Genomic_DNA"/>
</dbReference>
<dbReference type="PANTHER" id="PTHR11113">
    <property type="entry name" value="N-ACETYLGLUCOSAMINE-6-PHOSPHATE DEACETYLASE"/>
    <property type="match status" value="1"/>
</dbReference>
<name>A0A7C2B6I9_THERO</name>
<feature type="domain" description="Amidohydrolase 3" evidence="2">
    <location>
        <begin position="433"/>
        <end position="521"/>
    </location>
</feature>
<dbReference type="Pfam" id="PF07969">
    <property type="entry name" value="Amidohydro_3"/>
    <property type="match status" value="1"/>
</dbReference>
<evidence type="ECO:0000259" key="2">
    <source>
        <dbReference type="Pfam" id="PF07969"/>
    </source>
</evidence>
<reference evidence="3" key="1">
    <citation type="journal article" date="2020" name="mSystems">
        <title>Genome- and Community-Level Interaction Insights into Carbon Utilization and Element Cycling Functions of Hydrothermarchaeota in Hydrothermal Sediment.</title>
        <authorList>
            <person name="Zhou Z."/>
            <person name="Liu Y."/>
            <person name="Xu W."/>
            <person name="Pan J."/>
            <person name="Luo Z.H."/>
            <person name="Li M."/>
        </authorList>
    </citation>
    <scope>NUCLEOTIDE SEQUENCE [LARGE SCALE GENOMIC DNA]</scope>
    <source>
        <strain evidence="3">SpSt-222</strain>
    </source>
</reference>
<dbReference type="SUPFAM" id="SSF51556">
    <property type="entry name" value="Metallo-dependent hydrolases"/>
    <property type="match status" value="1"/>
</dbReference>
<evidence type="ECO:0000313" key="3">
    <source>
        <dbReference type="EMBL" id="HEF65539.1"/>
    </source>
</evidence>
<accession>A0A7C2B6I9</accession>
<dbReference type="InterPro" id="IPR011059">
    <property type="entry name" value="Metal-dep_hydrolase_composite"/>
</dbReference>
<dbReference type="GO" id="GO:0016810">
    <property type="term" value="F:hydrolase activity, acting on carbon-nitrogen (but not peptide) bonds"/>
    <property type="evidence" value="ECO:0007669"/>
    <property type="project" value="InterPro"/>
</dbReference>
<sequence length="542" mass="60589">MEVDLLIRNGQIVDGTGNPWFHGDVAVRGDRIIAVTPPCCIAPENAREVIDATGCVVCPGFIDIQSHSIYPLMIDGRSVSKIAQGVTTEIMGEGWTPAPFGGRIREPIPRAYFARPLPEWEERARRWRRFRDWLEAMVERGVSPNIGAFLAGGTLREFVKGYDMTPATPDELAAMRRLAAEAMEDGAFGVAYALIYPPDAYTSTEELVEICREVRRWGGIYITHIRSEAERLFEALEEAITIGQQAEIPVEIYHLKASGRRNWWKFPSVIARIEQARREGLDITADVYPYTAAGTGLASVLPPWVAAEGRFYENLRDPVMRARIRREVEQPSGDWEALGLEAGPEGIMPVGMRHPELQRYVGKRLSEIAAERGQDWIDTVIDLLLTEQRNIFTIYFVMDEANVRLALRQPWVKVATDAGGLDPAWARADGPVHPRAYGTYPRVIARYVRESRDLTLEEAIRKMTSAVADRLGLRDRGQVRPGFFADLVVFDPVTISDRATFADPHQLPTGIRHVWVNGVQVLRDGVHTGALPGRIVSGRTCA</sequence>
<dbReference type="SUPFAM" id="SSF51338">
    <property type="entry name" value="Composite domain of metallo-dependent hydrolases"/>
    <property type="match status" value="1"/>
</dbReference>
<gene>
    <name evidence="3" type="ORF">ENP47_08090</name>
</gene>
<dbReference type="AlphaFoldDB" id="A0A7C2B6I9"/>
<dbReference type="Gene3D" id="2.30.40.10">
    <property type="entry name" value="Urease, subunit C, domain 1"/>
    <property type="match status" value="1"/>
</dbReference>
<dbReference type="InterPro" id="IPR032466">
    <property type="entry name" value="Metal_Hydrolase"/>
</dbReference>